<dbReference type="CDD" id="cd05154">
    <property type="entry name" value="ACAD10_11_N-like"/>
    <property type="match status" value="1"/>
</dbReference>
<protein>
    <submittedName>
        <fullName evidence="2">Predicted aminoglycoside phosphotransferase</fullName>
    </submittedName>
</protein>
<dbReference type="InterPro" id="IPR052898">
    <property type="entry name" value="ACAD10-like"/>
</dbReference>
<dbReference type="Gene3D" id="3.90.1200.10">
    <property type="match status" value="1"/>
</dbReference>
<evidence type="ECO:0000259" key="1">
    <source>
        <dbReference type="Pfam" id="PF01636"/>
    </source>
</evidence>
<name>A0A160TVJ3_9ZZZZ</name>
<reference evidence="2" key="1">
    <citation type="submission" date="2015-10" db="EMBL/GenBank/DDBJ databases">
        <authorList>
            <person name="Gilbert D.G."/>
        </authorList>
    </citation>
    <scope>NUCLEOTIDE SEQUENCE</scope>
</reference>
<gene>
    <name evidence="2" type="ORF">MGWOODY_XGa2584</name>
</gene>
<dbReference type="AlphaFoldDB" id="A0A160TVJ3"/>
<dbReference type="PANTHER" id="PTHR47829:SF3">
    <property type="entry name" value="AMINOGLYCOSIDE PHOSPHOTRANSFERASE DOMAIN-CONTAINING PROTEIN"/>
    <property type="match status" value="1"/>
</dbReference>
<sequence>MTSAPSPDTTRLAPWLESNVPGFSGFESIEKFSTGQSNPTYLVCARSGRYVLRRKPPGQLLKSAHAVDREYRIMQALADTAVPVPRMYTLCEDDNIFDTMFYIMSYIEGRIFWDPSLPELATSDRGQLYDEIIRVLAELHSVDHVAVGLQDFERPGSYFDRQTGRWSKQYRASETEKIVAMEHLMTWLPAHSPADDGQNGLIHGDYRLDNMIFHSREHRILAVIDWEISTVGHPLADLAYFCMGLRITPGQHIQGLGGKDRRALGIPEEAQMLDRYCQLRGISGIDNWPYYIAFSLFRLSAILQGVYKRSLDGNASNERAAKMGGMVRPLAELAEHILSDENT</sequence>
<dbReference type="GO" id="GO:0016740">
    <property type="term" value="F:transferase activity"/>
    <property type="evidence" value="ECO:0007669"/>
    <property type="project" value="UniProtKB-KW"/>
</dbReference>
<keyword evidence="2" id="KW-0808">Transferase</keyword>
<dbReference type="Gene3D" id="3.30.200.20">
    <property type="entry name" value="Phosphorylase Kinase, domain 1"/>
    <property type="match status" value="1"/>
</dbReference>
<feature type="domain" description="Aminoglycoside phosphotransferase" evidence="1">
    <location>
        <begin position="29"/>
        <end position="248"/>
    </location>
</feature>
<organism evidence="2">
    <name type="scientific">hydrothermal vent metagenome</name>
    <dbReference type="NCBI Taxonomy" id="652676"/>
    <lineage>
        <taxon>unclassified sequences</taxon>
        <taxon>metagenomes</taxon>
        <taxon>ecological metagenomes</taxon>
    </lineage>
</organism>
<dbReference type="EMBL" id="CZRL01000082">
    <property type="protein sequence ID" value="CUS52445.1"/>
    <property type="molecule type" value="Genomic_DNA"/>
</dbReference>
<dbReference type="Pfam" id="PF01636">
    <property type="entry name" value="APH"/>
    <property type="match status" value="1"/>
</dbReference>
<dbReference type="SUPFAM" id="SSF56112">
    <property type="entry name" value="Protein kinase-like (PK-like)"/>
    <property type="match status" value="1"/>
</dbReference>
<dbReference type="InterPro" id="IPR011009">
    <property type="entry name" value="Kinase-like_dom_sf"/>
</dbReference>
<accession>A0A160TVJ3</accession>
<proteinExistence type="predicted"/>
<evidence type="ECO:0000313" key="2">
    <source>
        <dbReference type="EMBL" id="CUS52445.1"/>
    </source>
</evidence>
<dbReference type="InterPro" id="IPR041726">
    <property type="entry name" value="ACAD10_11_N"/>
</dbReference>
<dbReference type="PANTHER" id="PTHR47829">
    <property type="entry name" value="HYDROLASE, PUTATIVE (AFU_ORTHOLOGUE AFUA_1G12880)-RELATED"/>
    <property type="match status" value="1"/>
</dbReference>
<dbReference type="InterPro" id="IPR002575">
    <property type="entry name" value="Aminoglycoside_PTrfase"/>
</dbReference>